<evidence type="ECO:0000259" key="11">
    <source>
        <dbReference type="PROSITE" id="PS50237"/>
    </source>
</evidence>
<comment type="pathway">
    <text evidence="2">Protein modification; protein ubiquitination.</text>
</comment>
<dbReference type="GO" id="GO:0005737">
    <property type="term" value="C:cytoplasm"/>
    <property type="evidence" value="ECO:0007669"/>
    <property type="project" value="UniProtKB-ARBA"/>
</dbReference>
<feature type="region of interest" description="Disordered" evidence="9">
    <location>
        <begin position="34"/>
        <end position="95"/>
    </location>
</feature>
<evidence type="ECO:0000256" key="2">
    <source>
        <dbReference type="ARBA" id="ARBA00004906"/>
    </source>
</evidence>
<dbReference type="PIRSF" id="PIRSF001569">
    <property type="entry name" value="E3_ub_ligase_SMURF1"/>
    <property type="match status" value="1"/>
</dbReference>
<keyword evidence="6 8" id="KW-0833">Ubl conjugation pathway</keyword>
<evidence type="ECO:0000256" key="8">
    <source>
        <dbReference type="PROSITE-ProRule" id="PRU00104"/>
    </source>
</evidence>
<feature type="domain" description="HECT" evidence="11">
    <location>
        <begin position="305"/>
        <end position="645"/>
    </location>
</feature>
<dbReference type="GO" id="GO:0030514">
    <property type="term" value="P:negative regulation of BMP signaling pathway"/>
    <property type="evidence" value="ECO:0007669"/>
    <property type="project" value="TreeGrafter"/>
</dbReference>
<feature type="compositionally biased region" description="Basic residues" evidence="9">
    <location>
        <begin position="109"/>
        <end position="121"/>
    </location>
</feature>
<dbReference type="GO" id="GO:0045879">
    <property type="term" value="P:negative regulation of smoothened signaling pathway"/>
    <property type="evidence" value="ECO:0007669"/>
    <property type="project" value="UniProtKB-ARBA"/>
</dbReference>
<dbReference type="InterPro" id="IPR001202">
    <property type="entry name" value="WW_dom"/>
</dbReference>
<dbReference type="SMART" id="SM00456">
    <property type="entry name" value="WW"/>
    <property type="match status" value="2"/>
</dbReference>
<dbReference type="InterPro" id="IPR035983">
    <property type="entry name" value="Hect_E3_ubiquitin_ligase"/>
</dbReference>
<dbReference type="PANTHER" id="PTHR11254">
    <property type="entry name" value="HECT DOMAIN UBIQUITIN-PROTEIN LIGASE"/>
    <property type="match status" value="1"/>
</dbReference>
<feature type="active site" description="Glycyl thioester intermediate" evidence="7 8">
    <location>
        <position position="613"/>
    </location>
</feature>
<evidence type="ECO:0000256" key="6">
    <source>
        <dbReference type="ARBA" id="ARBA00022786"/>
    </source>
</evidence>
<dbReference type="AlphaFoldDB" id="A0A6G1SIY8"/>
<dbReference type="EC" id="2.3.2.26" evidence="3"/>
<dbReference type="CDD" id="cd00201">
    <property type="entry name" value="WW"/>
    <property type="match status" value="1"/>
</dbReference>
<dbReference type="GO" id="GO:0016567">
    <property type="term" value="P:protein ubiquitination"/>
    <property type="evidence" value="ECO:0007669"/>
    <property type="project" value="UniProtKB-UniPathway"/>
</dbReference>
<feature type="region of interest" description="Disordered" evidence="9">
    <location>
        <begin position="109"/>
        <end position="128"/>
    </location>
</feature>
<evidence type="ECO:0000256" key="9">
    <source>
        <dbReference type="SAM" id="MobiDB-lite"/>
    </source>
</evidence>
<feature type="compositionally biased region" description="Polar residues" evidence="9">
    <location>
        <begin position="61"/>
        <end position="73"/>
    </location>
</feature>
<dbReference type="InterPro" id="IPR024928">
    <property type="entry name" value="E3_ub_ligase_SMURF1"/>
</dbReference>
<evidence type="ECO:0000256" key="4">
    <source>
        <dbReference type="ARBA" id="ARBA00022679"/>
    </source>
</evidence>
<evidence type="ECO:0000256" key="1">
    <source>
        <dbReference type="ARBA" id="ARBA00000885"/>
    </source>
</evidence>
<reference evidence="12" key="1">
    <citation type="submission" date="2018-10" db="EMBL/GenBank/DDBJ databases">
        <title>Transcriptome assembly of Aceria tosichella (Wheat curl mite) Type 2.</title>
        <authorList>
            <person name="Scully E.D."/>
            <person name="Geib S.M."/>
            <person name="Palmer N.A."/>
            <person name="Gupta A.K."/>
            <person name="Sarath G."/>
            <person name="Tatineni S."/>
        </authorList>
    </citation>
    <scope>NUCLEOTIDE SEQUENCE</scope>
    <source>
        <strain evidence="12">LincolnNE</strain>
    </source>
</reference>
<feature type="domain" description="WW" evidence="10">
    <location>
        <begin position="210"/>
        <end position="243"/>
    </location>
</feature>
<dbReference type="PROSITE" id="PS01159">
    <property type="entry name" value="WW_DOMAIN_1"/>
    <property type="match status" value="1"/>
</dbReference>
<sequence length="645" mass="74632">MAVSSLKGCWSKLSARIRDYIDVVDSYYRPADENLSQTIGHTPGAGAGGDPSHYHRRLILQSPNGATNTSHKSCTTHHKSPKSTSNNTSHHHSKDRRIANIANNKSTVHNHHHHHHHHHHEHQHETNCSSYQRTINQLIALDTTQPQQQQTSSPAATHTSRSASACGYTKRKTTQGQVYFVDQNGHKSWYDPSVPKELLTATLDLDYLVGPLSSNWEIGRASTGKVYFINHLKKTTQFTDPRLITYKEALMGYLKRNATNNELYDKISILRQELLKQQVLSHPCKIDINRKRIFEESFRAVSQMQPRDLKKRLLIKFRGEEGLDYGGVAREWFYLLSREILNPNHGLFQYTSDDNYNLQINPDSKIVYSVYREHLAYMNFCGRIIGMAVFHGHFIEGRFTLPFYKMLLRKPITLDDIEFVDPDLHRSLCWMLENDITDVIDTTFLVQHNAFGQLQEHELKPGGREIQVTEENKAEYVSLYVNYRCRRGIENQFNALQRGFYELIQPNLVENFDEHELELLIGGLSKINIEDWRTNTKLKNCTVDTPLVRWFWDIVKSYDEDKRARLLQFVTGSPRVPIQGFKALQGVNSELRLFTIHLIKNGKTDNLPKSHTCFNRIDLPPYETYDKLRDKLTQAIEETMGFAMQ</sequence>
<dbReference type="GO" id="GO:0043161">
    <property type="term" value="P:proteasome-mediated ubiquitin-dependent protein catabolic process"/>
    <property type="evidence" value="ECO:0007669"/>
    <property type="project" value="TreeGrafter"/>
</dbReference>
<evidence type="ECO:0000259" key="10">
    <source>
        <dbReference type="PROSITE" id="PS50020"/>
    </source>
</evidence>
<evidence type="ECO:0000256" key="5">
    <source>
        <dbReference type="ARBA" id="ARBA00022737"/>
    </source>
</evidence>
<dbReference type="CDD" id="cd00078">
    <property type="entry name" value="HECTc"/>
    <property type="match status" value="1"/>
</dbReference>
<name>A0A6G1SIY8_9ACAR</name>
<dbReference type="FunFam" id="3.30.2160.10:FF:000001">
    <property type="entry name" value="E3 ubiquitin-protein ligase NEDD4-like"/>
    <property type="match status" value="1"/>
</dbReference>
<accession>A0A6G1SIY8</accession>
<dbReference type="EMBL" id="GGYP01005674">
    <property type="protein sequence ID" value="MDE50445.1"/>
    <property type="molecule type" value="Transcribed_RNA"/>
</dbReference>
<proteinExistence type="predicted"/>
<protein>
    <recommendedName>
        <fullName evidence="3">HECT-type E3 ubiquitin transferase</fullName>
        <ecNumber evidence="3">2.3.2.26</ecNumber>
    </recommendedName>
</protein>
<dbReference type="Gene3D" id="3.30.2160.10">
    <property type="entry name" value="Hect, E3 ligase catalytic domain"/>
    <property type="match status" value="1"/>
</dbReference>
<feature type="compositionally biased region" description="Low complexity" evidence="9">
    <location>
        <begin position="144"/>
        <end position="160"/>
    </location>
</feature>
<dbReference type="UniPathway" id="UPA00143"/>
<dbReference type="FunFam" id="3.90.1750.10:FF:000079">
    <property type="entry name" value="E3 ubiquitin-protein ligase"/>
    <property type="match status" value="1"/>
</dbReference>
<dbReference type="InterPro" id="IPR036020">
    <property type="entry name" value="WW_dom_sf"/>
</dbReference>
<evidence type="ECO:0000256" key="7">
    <source>
        <dbReference type="PIRSR" id="PIRSR001569-1"/>
    </source>
</evidence>
<evidence type="ECO:0000256" key="3">
    <source>
        <dbReference type="ARBA" id="ARBA00012485"/>
    </source>
</evidence>
<dbReference type="SUPFAM" id="SSF56204">
    <property type="entry name" value="Hect, E3 ligase catalytic domain"/>
    <property type="match status" value="1"/>
</dbReference>
<comment type="catalytic activity">
    <reaction evidence="1">
        <text>S-ubiquitinyl-[E2 ubiquitin-conjugating enzyme]-L-cysteine + [acceptor protein]-L-lysine = [E2 ubiquitin-conjugating enzyme]-L-cysteine + N(6)-ubiquitinyl-[acceptor protein]-L-lysine.</text>
        <dbReference type="EC" id="2.3.2.26"/>
    </reaction>
</comment>
<dbReference type="GO" id="GO:0048260">
    <property type="term" value="P:positive regulation of receptor-mediated endocytosis"/>
    <property type="evidence" value="ECO:0007669"/>
    <property type="project" value="UniProtKB-ARBA"/>
</dbReference>
<dbReference type="InterPro" id="IPR050409">
    <property type="entry name" value="E3_ubiq-protein_ligase"/>
</dbReference>
<organism evidence="12">
    <name type="scientific">Aceria tosichella</name>
    <name type="common">wheat curl mite</name>
    <dbReference type="NCBI Taxonomy" id="561515"/>
    <lineage>
        <taxon>Eukaryota</taxon>
        <taxon>Metazoa</taxon>
        <taxon>Ecdysozoa</taxon>
        <taxon>Arthropoda</taxon>
        <taxon>Chelicerata</taxon>
        <taxon>Arachnida</taxon>
        <taxon>Acari</taxon>
        <taxon>Acariformes</taxon>
        <taxon>Trombidiformes</taxon>
        <taxon>Prostigmata</taxon>
        <taxon>Eupodina</taxon>
        <taxon>Eriophyoidea</taxon>
        <taxon>Eriophyidae</taxon>
        <taxon>Eriophyinae</taxon>
        <taxon>Aceriini</taxon>
        <taxon>Aceria</taxon>
    </lineage>
</organism>
<dbReference type="SMART" id="SM00119">
    <property type="entry name" value="HECTc"/>
    <property type="match status" value="1"/>
</dbReference>
<dbReference type="FunFam" id="3.30.2410.10:FF:000001">
    <property type="entry name" value="E3 ubiquitin-protein ligase NEDD4-like"/>
    <property type="match status" value="1"/>
</dbReference>
<dbReference type="InterPro" id="IPR000569">
    <property type="entry name" value="HECT_dom"/>
</dbReference>
<dbReference type="PROSITE" id="PS50237">
    <property type="entry name" value="HECT"/>
    <property type="match status" value="1"/>
</dbReference>
<gene>
    <name evidence="12" type="primary">smurf2</name>
    <name evidence="12" type="ORF">g.10168</name>
</gene>
<dbReference type="PROSITE" id="PS50020">
    <property type="entry name" value="WW_DOMAIN_2"/>
    <property type="match status" value="1"/>
</dbReference>
<dbReference type="Gene3D" id="3.30.2410.10">
    <property type="entry name" value="Hect, E3 ligase catalytic domain"/>
    <property type="match status" value="1"/>
</dbReference>
<dbReference type="Gene3D" id="3.90.1750.10">
    <property type="entry name" value="Hect, E3 ligase catalytic domains"/>
    <property type="match status" value="1"/>
</dbReference>
<dbReference type="Pfam" id="PF00632">
    <property type="entry name" value="HECT"/>
    <property type="match status" value="1"/>
</dbReference>
<keyword evidence="5" id="KW-0677">Repeat</keyword>
<dbReference type="PANTHER" id="PTHR11254:SF395">
    <property type="entry name" value="E3 UBIQUITIN-PROTEIN LIGASE SMURF1"/>
    <property type="match status" value="1"/>
</dbReference>
<keyword evidence="4" id="KW-0808">Transferase</keyword>
<feature type="region of interest" description="Disordered" evidence="9">
    <location>
        <begin position="144"/>
        <end position="167"/>
    </location>
</feature>
<dbReference type="GO" id="GO:0061630">
    <property type="term" value="F:ubiquitin protein ligase activity"/>
    <property type="evidence" value="ECO:0007669"/>
    <property type="project" value="UniProtKB-EC"/>
</dbReference>
<dbReference type="SUPFAM" id="SSF51045">
    <property type="entry name" value="WW domain"/>
    <property type="match status" value="1"/>
</dbReference>
<evidence type="ECO:0000313" key="12">
    <source>
        <dbReference type="EMBL" id="MDE50445.1"/>
    </source>
</evidence>